<dbReference type="InterPro" id="IPR035906">
    <property type="entry name" value="MetI-like_sf"/>
</dbReference>
<dbReference type="Pfam" id="PF00528">
    <property type="entry name" value="BPD_transp_1"/>
    <property type="match status" value="1"/>
</dbReference>
<keyword evidence="3" id="KW-1003">Cell membrane</keyword>
<dbReference type="AlphaFoldDB" id="A0A3A1X1R8"/>
<evidence type="ECO:0000256" key="7">
    <source>
        <dbReference type="RuleBase" id="RU363032"/>
    </source>
</evidence>
<feature type="transmembrane region" description="Helical" evidence="7">
    <location>
        <begin position="141"/>
        <end position="161"/>
    </location>
</feature>
<dbReference type="CDD" id="cd06261">
    <property type="entry name" value="TM_PBP2"/>
    <property type="match status" value="1"/>
</dbReference>
<evidence type="ECO:0000256" key="6">
    <source>
        <dbReference type="ARBA" id="ARBA00023136"/>
    </source>
</evidence>
<keyword evidence="4 7" id="KW-0812">Transmembrane</keyword>
<accession>A0A3A1X1R8</accession>
<dbReference type="RefSeq" id="WP_020759438.1">
    <property type="nucleotide sequence ID" value="NZ_CP083173.1"/>
</dbReference>
<comment type="similarity">
    <text evidence="7">Belongs to the binding-protein-dependent transport system permease family.</text>
</comment>
<dbReference type="InterPro" id="IPR000515">
    <property type="entry name" value="MetI-like"/>
</dbReference>
<evidence type="ECO:0000259" key="8">
    <source>
        <dbReference type="PROSITE" id="PS50928"/>
    </source>
</evidence>
<evidence type="ECO:0000256" key="5">
    <source>
        <dbReference type="ARBA" id="ARBA00022989"/>
    </source>
</evidence>
<dbReference type="EMBL" id="JASOGJ010000003">
    <property type="protein sequence ID" value="MDK6695588.1"/>
    <property type="molecule type" value="Genomic_DNA"/>
</dbReference>
<comment type="caution">
    <text evidence="10">The sequence shown here is derived from an EMBL/GenBank/DDBJ whole genome shotgun (WGS) entry which is preliminary data.</text>
</comment>
<evidence type="ECO:0000256" key="1">
    <source>
        <dbReference type="ARBA" id="ARBA00004651"/>
    </source>
</evidence>
<feature type="transmembrane region" description="Helical" evidence="7">
    <location>
        <begin position="191"/>
        <end position="214"/>
    </location>
</feature>
<dbReference type="PANTHER" id="PTHR30193:SF37">
    <property type="entry name" value="INNER MEMBRANE ABC TRANSPORTER PERMEASE PROTEIN YCJO"/>
    <property type="match status" value="1"/>
</dbReference>
<comment type="subcellular location">
    <subcellularLocation>
        <location evidence="1 7">Cell membrane</location>
        <topology evidence="1 7">Multi-pass membrane protein</topology>
    </subcellularLocation>
</comment>
<evidence type="ECO:0000313" key="12">
    <source>
        <dbReference type="Proteomes" id="UP001240561"/>
    </source>
</evidence>
<keyword evidence="6 7" id="KW-0472">Membrane</keyword>
<dbReference type="Gene3D" id="1.10.3720.10">
    <property type="entry name" value="MetI-like"/>
    <property type="match status" value="1"/>
</dbReference>
<name>A0A3A1X1R8_GARVA</name>
<proteinExistence type="inferred from homology"/>
<evidence type="ECO:0000256" key="3">
    <source>
        <dbReference type="ARBA" id="ARBA00022475"/>
    </source>
</evidence>
<feature type="transmembrane region" description="Helical" evidence="7">
    <location>
        <begin position="108"/>
        <end position="129"/>
    </location>
</feature>
<dbReference type="Proteomes" id="UP000258379">
    <property type="component" value="Unassembled WGS sequence"/>
</dbReference>
<gene>
    <name evidence="10" type="ORF">CG405_03775</name>
    <name evidence="9" type="ORF">QP177_03265</name>
</gene>
<dbReference type="SUPFAM" id="SSF161098">
    <property type="entry name" value="MetI-like"/>
    <property type="match status" value="1"/>
</dbReference>
<dbReference type="PANTHER" id="PTHR30193">
    <property type="entry name" value="ABC TRANSPORTER PERMEASE PROTEIN"/>
    <property type="match status" value="1"/>
</dbReference>
<feature type="transmembrane region" description="Helical" evidence="7">
    <location>
        <begin position="46"/>
        <end position="72"/>
    </location>
</feature>
<keyword evidence="5 7" id="KW-1133">Transmembrane helix</keyword>
<dbReference type="PROSITE" id="PS50928">
    <property type="entry name" value="ABC_TM1"/>
    <property type="match status" value="1"/>
</dbReference>
<evidence type="ECO:0000313" key="10">
    <source>
        <dbReference type="EMBL" id="RFT28914.1"/>
    </source>
</evidence>
<dbReference type="GO" id="GO:0005886">
    <property type="term" value="C:plasma membrane"/>
    <property type="evidence" value="ECO:0007669"/>
    <property type="project" value="UniProtKB-SubCell"/>
</dbReference>
<dbReference type="GO" id="GO:0055085">
    <property type="term" value="P:transmembrane transport"/>
    <property type="evidence" value="ECO:0007669"/>
    <property type="project" value="InterPro"/>
</dbReference>
<dbReference type="InterPro" id="IPR051393">
    <property type="entry name" value="ABC_transporter_permease"/>
</dbReference>
<organism evidence="10 11">
    <name type="scientific">Gardnerella vaginalis</name>
    <dbReference type="NCBI Taxonomy" id="2702"/>
    <lineage>
        <taxon>Bacteria</taxon>
        <taxon>Bacillati</taxon>
        <taxon>Actinomycetota</taxon>
        <taxon>Actinomycetes</taxon>
        <taxon>Bifidobacteriales</taxon>
        <taxon>Bifidobacteriaceae</taxon>
        <taxon>Gardnerella</taxon>
    </lineage>
</organism>
<reference evidence="9 12" key="2">
    <citation type="submission" date="2023-05" db="EMBL/GenBank/DDBJ databases">
        <title>Cataloging the Phylogenetic Diversity of Human Bladder Bacteria.</title>
        <authorList>
            <person name="Du J."/>
        </authorList>
    </citation>
    <scope>NUCLEOTIDE SEQUENCE [LARGE SCALE GENOMIC DNA]</scope>
    <source>
        <strain evidence="9 12">UMB9230</strain>
    </source>
</reference>
<keyword evidence="2 7" id="KW-0813">Transport</keyword>
<evidence type="ECO:0000313" key="11">
    <source>
        <dbReference type="Proteomes" id="UP000258379"/>
    </source>
</evidence>
<evidence type="ECO:0000256" key="2">
    <source>
        <dbReference type="ARBA" id="ARBA00022448"/>
    </source>
</evidence>
<reference evidence="10 11" key="1">
    <citation type="submission" date="2017-07" db="EMBL/GenBank/DDBJ databases">
        <title>A comparative genomics approach to explaining the enigmatic role of Gardnerella vaginalis in the vaginal microbiome.</title>
        <authorList>
            <person name="Vancuren S.J."/>
            <person name="Hill J.E."/>
        </authorList>
    </citation>
    <scope>NUCLEOTIDE SEQUENCE [LARGE SCALE GENOMIC DNA]</scope>
    <source>
        <strain evidence="10 11">WP023</strain>
    </source>
</reference>
<dbReference type="EMBL" id="NNRU01000003">
    <property type="protein sequence ID" value="RFT28914.1"/>
    <property type="molecule type" value="Genomic_DNA"/>
</dbReference>
<feature type="domain" description="ABC transmembrane type-1" evidence="8">
    <location>
        <begin position="104"/>
        <end position="318"/>
    </location>
</feature>
<dbReference type="Proteomes" id="UP001240561">
    <property type="component" value="Unassembled WGS sequence"/>
</dbReference>
<evidence type="ECO:0000256" key="4">
    <source>
        <dbReference type="ARBA" id="ARBA00022692"/>
    </source>
</evidence>
<sequence length="327" mass="36281">MMSAMENCTTKGSIDDTAVHRNDLSKMMMKNSGNNIGSWKTKIRPYLFIAPLVILSGFFIYYCIGFTIATSFTDWDGISKEMDFIGLKNYIKLLVPNSIFWIALKNNIIFMVVTVFIQAALGLLLAVILKERLRGSSLFKAVFFMPIAMAPVIIAAIFRIIMDTNVGAINEALRFLHLGFLSQSWLGNPRIALYSICAINIFEWMGFSMIIYYAGLMSIPDDIYEAAKIDGCGFWNTLFRITIPNLSGTTNTLILLGIVGSLKTFDIVIQTTGGGPSRSTEFLNTYLYKTGVQQFNGGLSASIGVMILIISVVLSIIQVVINDRSNR</sequence>
<protein>
    <submittedName>
        <fullName evidence="10">Sugar ABC transporter permease</fullName>
    </submittedName>
</protein>
<feature type="transmembrane region" description="Helical" evidence="7">
    <location>
        <begin position="299"/>
        <end position="321"/>
    </location>
</feature>
<evidence type="ECO:0000313" key="9">
    <source>
        <dbReference type="EMBL" id="MDK6695588.1"/>
    </source>
</evidence>